<proteinExistence type="predicted"/>
<reference evidence="7" key="1">
    <citation type="submission" date="2022-06" db="EMBL/GenBank/DDBJ databases">
        <title>Isolation of gut microbiota from human fecal samples.</title>
        <authorList>
            <person name="Pamer E.G."/>
            <person name="Barat B."/>
            <person name="Waligurski E."/>
            <person name="Medina S."/>
            <person name="Paddock L."/>
            <person name="Mostad J."/>
        </authorList>
    </citation>
    <scope>NUCLEOTIDE SEQUENCE</scope>
    <source>
        <strain evidence="7">DFI.6.22</strain>
    </source>
</reference>
<dbReference type="EMBL" id="JANGBQ010000010">
    <property type="protein sequence ID" value="MCQ5082992.1"/>
    <property type="molecule type" value="Genomic_DNA"/>
</dbReference>
<evidence type="ECO:0000256" key="1">
    <source>
        <dbReference type="ARBA" id="ARBA00004651"/>
    </source>
</evidence>
<feature type="transmembrane region" description="Helical" evidence="6">
    <location>
        <begin position="175"/>
        <end position="195"/>
    </location>
</feature>
<evidence type="ECO:0000313" key="7">
    <source>
        <dbReference type="EMBL" id="MCQ5082992.1"/>
    </source>
</evidence>
<keyword evidence="3 6" id="KW-0812">Transmembrane</keyword>
<evidence type="ECO:0000256" key="5">
    <source>
        <dbReference type="ARBA" id="ARBA00023136"/>
    </source>
</evidence>
<dbReference type="InterPro" id="IPR050833">
    <property type="entry name" value="Poly_Biosynth_Transport"/>
</dbReference>
<evidence type="ECO:0000256" key="2">
    <source>
        <dbReference type="ARBA" id="ARBA00022475"/>
    </source>
</evidence>
<organism evidence="7 8">
    <name type="scientific">Alistipes onderdonkii</name>
    <dbReference type="NCBI Taxonomy" id="328813"/>
    <lineage>
        <taxon>Bacteria</taxon>
        <taxon>Pseudomonadati</taxon>
        <taxon>Bacteroidota</taxon>
        <taxon>Bacteroidia</taxon>
        <taxon>Bacteroidales</taxon>
        <taxon>Rikenellaceae</taxon>
        <taxon>Alistipes</taxon>
    </lineage>
</organism>
<dbReference type="GO" id="GO:0005886">
    <property type="term" value="C:plasma membrane"/>
    <property type="evidence" value="ECO:0007669"/>
    <property type="project" value="UniProtKB-SubCell"/>
</dbReference>
<feature type="transmembrane region" description="Helical" evidence="6">
    <location>
        <begin position="288"/>
        <end position="308"/>
    </location>
</feature>
<evidence type="ECO:0000313" key="8">
    <source>
        <dbReference type="Proteomes" id="UP001205035"/>
    </source>
</evidence>
<dbReference type="AlphaFoldDB" id="A0AAJ1CGK5"/>
<evidence type="ECO:0000256" key="3">
    <source>
        <dbReference type="ARBA" id="ARBA00022692"/>
    </source>
</evidence>
<feature type="transmembrane region" description="Helical" evidence="6">
    <location>
        <begin position="58"/>
        <end position="79"/>
    </location>
</feature>
<evidence type="ECO:0008006" key="9">
    <source>
        <dbReference type="Google" id="ProtNLM"/>
    </source>
</evidence>
<feature type="transmembrane region" description="Helical" evidence="6">
    <location>
        <begin position="91"/>
        <end position="112"/>
    </location>
</feature>
<feature type="transmembrane region" description="Helical" evidence="6">
    <location>
        <begin position="328"/>
        <end position="347"/>
    </location>
</feature>
<keyword evidence="5 6" id="KW-0472">Membrane</keyword>
<feature type="transmembrane region" description="Helical" evidence="6">
    <location>
        <begin position="412"/>
        <end position="429"/>
    </location>
</feature>
<evidence type="ECO:0000256" key="4">
    <source>
        <dbReference type="ARBA" id="ARBA00022989"/>
    </source>
</evidence>
<dbReference type="RefSeq" id="WP_229126883.1">
    <property type="nucleotide sequence ID" value="NZ_DAWDON010000012.1"/>
</dbReference>
<sequence>MKSDSLTKMVVHNKSLLFKKVRDNILFFVLSKGVAFLAPIFFLNFVSLEEYGVVEFSYALGSVLAVVAMLGLGGAYPYFVLRRGERDKKQVFMLYGVPVLGIAVIACLLRWYGAIGQRFSLILLFTLIFALQRLYSSILKSEDKGWLGVLFDGGYYFILTGVILVIWSFGITHHVMLLEAAMQVYLFVLGGFYVRQFYKLHTKSIPALLHDDCGEILRYSLHMVVSGIIIYWLTSSARIYIAYFMGYEQVGIYSFYFRLAGIAIIIHQFLYIAFFQKLYMGNSRRLDLYYTAIMGLVLCGCLACYLFVPLLSRYFLKGLSIDNARLFFLIALQMPLWVGISLCEGLVGRENQIRQMNLRVIVPVMLLPVALYLLQGRLTIELFTLLNAVTFTIALAIQHCLLSRRGIKLRKCSILSLALFAASIVIYFTV</sequence>
<dbReference type="PANTHER" id="PTHR30250">
    <property type="entry name" value="PST FAMILY PREDICTED COLANIC ACID TRANSPORTER"/>
    <property type="match status" value="1"/>
</dbReference>
<feature type="transmembrane region" description="Helical" evidence="6">
    <location>
        <begin position="255"/>
        <end position="276"/>
    </location>
</feature>
<accession>A0AAJ1CGK5</accession>
<evidence type="ECO:0000256" key="6">
    <source>
        <dbReference type="SAM" id="Phobius"/>
    </source>
</evidence>
<feature type="transmembrane region" description="Helical" evidence="6">
    <location>
        <begin position="118"/>
        <end position="135"/>
    </location>
</feature>
<feature type="transmembrane region" description="Helical" evidence="6">
    <location>
        <begin position="25"/>
        <end position="46"/>
    </location>
</feature>
<feature type="transmembrane region" description="Helical" evidence="6">
    <location>
        <begin position="216"/>
        <end position="235"/>
    </location>
</feature>
<dbReference type="Proteomes" id="UP001205035">
    <property type="component" value="Unassembled WGS sequence"/>
</dbReference>
<comment type="caution">
    <text evidence="7">The sequence shown here is derived from an EMBL/GenBank/DDBJ whole genome shotgun (WGS) entry which is preliminary data.</text>
</comment>
<comment type="subcellular location">
    <subcellularLocation>
        <location evidence="1">Cell membrane</location>
        <topology evidence="1">Multi-pass membrane protein</topology>
    </subcellularLocation>
</comment>
<gene>
    <name evidence="7" type="ORF">NE651_08815</name>
</gene>
<keyword evidence="2" id="KW-1003">Cell membrane</keyword>
<feature type="transmembrane region" description="Helical" evidence="6">
    <location>
        <begin position="356"/>
        <end position="374"/>
    </location>
</feature>
<feature type="transmembrane region" description="Helical" evidence="6">
    <location>
        <begin position="147"/>
        <end position="169"/>
    </location>
</feature>
<dbReference type="PANTHER" id="PTHR30250:SF11">
    <property type="entry name" value="O-ANTIGEN TRANSPORTER-RELATED"/>
    <property type="match status" value="1"/>
</dbReference>
<protein>
    <recommendedName>
        <fullName evidence="9">Polysaccharide biosynthesis protein</fullName>
    </recommendedName>
</protein>
<keyword evidence="4 6" id="KW-1133">Transmembrane helix</keyword>
<feature type="transmembrane region" description="Helical" evidence="6">
    <location>
        <begin position="380"/>
        <end position="400"/>
    </location>
</feature>
<name>A0AAJ1CGK5_9BACT</name>